<evidence type="ECO:0000259" key="1">
    <source>
        <dbReference type="Pfam" id="PF12684"/>
    </source>
</evidence>
<dbReference type="Proteomes" id="UP000267798">
    <property type="component" value="Unassembled WGS sequence"/>
</dbReference>
<comment type="caution">
    <text evidence="2">The sequence shown here is derived from an EMBL/GenBank/DDBJ whole genome shotgun (WGS) entry which is preliminary data.</text>
</comment>
<feature type="domain" description="Putative exodeoxyribonuclease 8 PDDEXK-like" evidence="1">
    <location>
        <begin position="22"/>
        <end position="253"/>
    </location>
</feature>
<gene>
    <name evidence="2" type="ORF">D3P09_02470</name>
</gene>
<keyword evidence="3" id="KW-1185">Reference proteome</keyword>
<dbReference type="OrthoDB" id="2212578at2"/>
<evidence type="ECO:0000313" key="2">
    <source>
        <dbReference type="EMBL" id="RJX40904.1"/>
    </source>
</evidence>
<dbReference type="AlphaFoldDB" id="A0A3A6Q4W1"/>
<evidence type="ECO:0000313" key="3">
    <source>
        <dbReference type="Proteomes" id="UP000267798"/>
    </source>
</evidence>
<accession>A0A3A6Q4W1</accession>
<dbReference type="Pfam" id="PF12684">
    <property type="entry name" value="DUF3799"/>
    <property type="match status" value="1"/>
</dbReference>
<reference evidence="2 3" key="1">
    <citation type="submission" date="2018-09" db="EMBL/GenBank/DDBJ databases">
        <title>Paenibacillus aracenensis nov. sp. isolated from a cave in southern Spain.</title>
        <authorList>
            <person name="Jurado V."/>
            <person name="Gutierrez-Patricio S."/>
            <person name="Gonzalez-Pimentel J.L."/>
            <person name="Miller A.Z."/>
            <person name="Laiz L."/>
            <person name="Saiz-Jimenez C."/>
        </authorList>
    </citation>
    <scope>NUCLEOTIDE SEQUENCE [LARGE SCALE GENOMIC DNA]</scope>
    <source>
        <strain evidence="2 3">JCM 19203</strain>
    </source>
</reference>
<dbReference type="InterPro" id="IPR011604">
    <property type="entry name" value="PDDEXK-like_dom_sf"/>
</dbReference>
<dbReference type="Gene3D" id="3.90.320.10">
    <property type="match status" value="1"/>
</dbReference>
<name>A0A3A6Q4W1_9BACL</name>
<organism evidence="2 3">
    <name type="scientific">Paenibacillus pinisoli</name>
    <dbReference type="NCBI Taxonomy" id="1276110"/>
    <lineage>
        <taxon>Bacteria</taxon>
        <taxon>Bacillati</taxon>
        <taxon>Bacillota</taxon>
        <taxon>Bacilli</taxon>
        <taxon>Bacillales</taxon>
        <taxon>Paenibacillaceae</taxon>
        <taxon>Paenibacillus</taxon>
    </lineage>
</organism>
<protein>
    <recommendedName>
        <fullName evidence="1">Putative exodeoxyribonuclease 8 PDDEXK-like domain-containing protein</fullName>
    </recommendedName>
</protein>
<proteinExistence type="predicted"/>
<dbReference type="EMBL" id="QXQB01000001">
    <property type="protein sequence ID" value="RJX40904.1"/>
    <property type="molecule type" value="Genomic_DNA"/>
</dbReference>
<dbReference type="InterPro" id="IPR024432">
    <property type="entry name" value="Put_RecE_PDDEXK-like_dom"/>
</dbReference>
<sequence length="269" mass="31303">MTTVQLDNLNYHSREANAFYLSHSQYQDFRTCEASAMAKIRGEWSEPESEALKVGSYVHSWAEGVLDQFHADHPEIFLTKGSNKGELRAPYQVAERMISALRDDEFCMFVLSGDKEVIITAKFAGAIWKAKIDVHNPQQGRFTDLKTTQDIRKRHWDRRWGWVSFVVAYNYTTQLSLYAELDKRRFKRENWLEPLLLAVTKEEIPDKEIIAIDNLTIERELEEIENNMPRILEVKHGGALPSRCERCDYCKSTKKLRSIIHYSNLLEGV</sequence>